<evidence type="ECO:0000313" key="3">
    <source>
        <dbReference type="Proteomes" id="UP000231259"/>
    </source>
</evidence>
<keyword evidence="1" id="KW-1133">Transmembrane helix</keyword>
<comment type="caution">
    <text evidence="2">The sequence shown here is derived from an EMBL/GenBank/DDBJ whole genome shotgun (WGS) entry which is preliminary data.</text>
</comment>
<reference evidence="2 3" key="1">
    <citation type="submission" date="2013-09" db="EMBL/GenBank/DDBJ databases">
        <title>Genome sequencing of Phaeobacter antarcticus sp. nov. SM1211.</title>
        <authorList>
            <person name="Zhang X.-Y."/>
            <person name="Liu C."/>
            <person name="Chen X.-L."/>
            <person name="Xie B.-B."/>
            <person name="Qin Q.-L."/>
            <person name="Rong J.-C."/>
            <person name="Zhang Y.-Z."/>
        </authorList>
    </citation>
    <scope>NUCLEOTIDE SEQUENCE [LARGE SCALE GENOMIC DNA]</scope>
    <source>
        <strain evidence="2 3">SM1211</strain>
    </source>
</reference>
<organism evidence="2 3">
    <name type="scientific">Puniceibacterium antarcticum</name>
    <dbReference type="NCBI Taxonomy" id="1206336"/>
    <lineage>
        <taxon>Bacteria</taxon>
        <taxon>Pseudomonadati</taxon>
        <taxon>Pseudomonadota</taxon>
        <taxon>Alphaproteobacteria</taxon>
        <taxon>Rhodobacterales</taxon>
        <taxon>Paracoccaceae</taxon>
        <taxon>Puniceibacterium</taxon>
    </lineage>
</organism>
<sequence length="54" mass="6368">MQRGPRLLKPYLIWSLIYVAMFTAQAVIKHQSVVESLRSWLPPEGSQRQLWFLP</sequence>
<dbReference type="Proteomes" id="UP000231259">
    <property type="component" value="Unassembled WGS sequence"/>
</dbReference>
<evidence type="ECO:0000256" key="1">
    <source>
        <dbReference type="SAM" id="Phobius"/>
    </source>
</evidence>
<keyword evidence="1" id="KW-0812">Transmembrane</keyword>
<accession>A0A2G8RBL0</accession>
<keyword evidence="3" id="KW-1185">Reference proteome</keyword>
<feature type="transmembrane region" description="Helical" evidence="1">
    <location>
        <begin position="12"/>
        <end position="28"/>
    </location>
</feature>
<dbReference type="AlphaFoldDB" id="A0A2G8RBL0"/>
<name>A0A2G8RBL0_9RHOB</name>
<protein>
    <submittedName>
        <fullName evidence="2">Uncharacterized protein</fullName>
    </submittedName>
</protein>
<gene>
    <name evidence="2" type="ORF">P775_17290</name>
</gene>
<evidence type="ECO:0000313" key="2">
    <source>
        <dbReference type="EMBL" id="PIL18922.1"/>
    </source>
</evidence>
<proteinExistence type="predicted"/>
<dbReference type="EMBL" id="AWWI01000118">
    <property type="protein sequence ID" value="PIL18922.1"/>
    <property type="molecule type" value="Genomic_DNA"/>
</dbReference>
<keyword evidence="1" id="KW-0472">Membrane</keyword>